<dbReference type="RefSeq" id="WP_182219104.1">
    <property type="nucleotide sequence ID" value="NZ_JACEZS010000013.1"/>
</dbReference>
<dbReference type="Proteomes" id="UP000566711">
    <property type="component" value="Unassembled WGS sequence"/>
</dbReference>
<feature type="domain" description="Peptidase S9 prolyl oligopeptidase catalytic" evidence="3">
    <location>
        <begin position="442"/>
        <end position="660"/>
    </location>
</feature>
<feature type="chain" id="PRO_5030843376" evidence="2">
    <location>
        <begin position="25"/>
        <end position="661"/>
    </location>
</feature>
<dbReference type="Pfam" id="PF00326">
    <property type="entry name" value="Peptidase_S9"/>
    <property type="match status" value="1"/>
</dbReference>
<dbReference type="Gene3D" id="3.40.50.1820">
    <property type="entry name" value="alpha/beta hydrolase"/>
    <property type="match status" value="1"/>
</dbReference>
<dbReference type="SUPFAM" id="SSF53474">
    <property type="entry name" value="alpha/beta-Hydrolases"/>
    <property type="match status" value="1"/>
</dbReference>
<dbReference type="InterPro" id="IPR029058">
    <property type="entry name" value="AB_hydrolase_fold"/>
</dbReference>
<reference evidence="4 5" key="1">
    <citation type="submission" date="2020-07" db="EMBL/GenBank/DDBJ databases">
        <title>Novel species isolated from subtropical streams in China.</title>
        <authorList>
            <person name="Lu H."/>
        </authorList>
    </citation>
    <scope>NUCLEOTIDE SEQUENCE [LARGE SCALE GENOMIC DNA]</scope>
    <source>
        <strain evidence="4 5">FT3S</strain>
    </source>
</reference>
<evidence type="ECO:0000256" key="2">
    <source>
        <dbReference type="SAM" id="SignalP"/>
    </source>
</evidence>
<keyword evidence="5" id="KW-1185">Reference proteome</keyword>
<evidence type="ECO:0000256" key="1">
    <source>
        <dbReference type="ARBA" id="ARBA00022801"/>
    </source>
</evidence>
<feature type="signal peptide" evidence="2">
    <location>
        <begin position="1"/>
        <end position="24"/>
    </location>
</feature>
<gene>
    <name evidence="4" type="ORF">H3H36_16070</name>
</gene>
<organism evidence="4 5">
    <name type="scientific">Rugamonas fusca</name>
    <dbReference type="NCBI Taxonomy" id="2758568"/>
    <lineage>
        <taxon>Bacteria</taxon>
        <taxon>Pseudomonadati</taxon>
        <taxon>Pseudomonadota</taxon>
        <taxon>Betaproteobacteria</taxon>
        <taxon>Burkholderiales</taxon>
        <taxon>Oxalobacteraceae</taxon>
        <taxon>Telluria group</taxon>
        <taxon>Rugamonas</taxon>
    </lineage>
</organism>
<evidence type="ECO:0000259" key="3">
    <source>
        <dbReference type="Pfam" id="PF00326"/>
    </source>
</evidence>
<comment type="caution">
    <text evidence="4">The sequence shown here is derived from an EMBL/GenBank/DDBJ whole genome shotgun (WGS) entry which is preliminary data.</text>
</comment>
<dbReference type="AlphaFoldDB" id="A0A7W2I813"/>
<dbReference type="PROSITE" id="PS51257">
    <property type="entry name" value="PROKAR_LIPOPROTEIN"/>
    <property type="match status" value="1"/>
</dbReference>
<dbReference type="PANTHER" id="PTHR42776">
    <property type="entry name" value="SERINE PEPTIDASE S9 FAMILY MEMBER"/>
    <property type="match status" value="1"/>
</dbReference>
<name>A0A7W2I813_9BURK</name>
<protein>
    <submittedName>
        <fullName evidence="4">S9 family peptidase</fullName>
    </submittedName>
</protein>
<dbReference type="GO" id="GO:0006508">
    <property type="term" value="P:proteolysis"/>
    <property type="evidence" value="ECO:0007669"/>
    <property type="project" value="InterPro"/>
</dbReference>
<accession>A0A7W2I813</accession>
<evidence type="ECO:0000313" key="4">
    <source>
        <dbReference type="EMBL" id="MBA5606873.1"/>
    </source>
</evidence>
<keyword evidence="2" id="KW-0732">Signal</keyword>
<sequence>MRHPHLTLAALALGCAVLARAASAAPPALESFFENPAFTGARLSPSGKFLAAKVALPGQRDRLAVVDLSNNQANIAASFSDADIGEFVWVNDERLAFTATDRDLGRGDQHYAPGLYAVDRDGQHYRQLAERGITFIRDGIGHNLLPWNTYLLEQDGAQDSEYLYVLHPSLEGAGQLGDFQLQRLNTLTGRVKPIEAPAHNTQWLLDQHGEPRLTITTEQGTSSVQYLDPASKAWRVLNSYNSYTGKGAHFTPLAFAPDGKLYVSATGRHDEQAALYLFDPATGKLGTQPLLRVKGYDFSGHVITDQHRLLGVRYDGAAEDTQWLVPEMQALQDAVDASLPSTINLLTLPARPDASWVLVEAYSDRQPHTFLLYNRDTRKVQMVGETFAHITPNDMGRQTLVHYAARDGLNIPALLTLPKDRQGKLPLVVLVHGGPWVRGNHWGFNPESQFLASRGYAVLEPDYRGSTGYGYHHFQAGWKQWGLKMQDDIADGARWAIVQGYADAGRICIAGASYGGYATLMGLLNNPELFKCGVDWVGVTDINLMYDGNWRYASDLSDAYKQYGMPDLVGDQVKDAAQLEATSPLRQAARIKQPLLLAYGGADMRVPLYHGTKFYDAVKAGNSQVEWIEYPEEGHGWKLPKNRIDFWGRVEKFLDRQIGQH</sequence>
<dbReference type="InterPro" id="IPR001375">
    <property type="entry name" value="Peptidase_S9_cat"/>
</dbReference>
<dbReference type="EMBL" id="JACEZS010000013">
    <property type="protein sequence ID" value="MBA5606873.1"/>
    <property type="molecule type" value="Genomic_DNA"/>
</dbReference>
<proteinExistence type="predicted"/>
<evidence type="ECO:0000313" key="5">
    <source>
        <dbReference type="Proteomes" id="UP000566711"/>
    </source>
</evidence>
<keyword evidence="1" id="KW-0378">Hydrolase</keyword>
<dbReference type="GO" id="GO:0004252">
    <property type="term" value="F:serine-type endopeptidase activity"/>
    <property type="evidence" value="ECO:0007669"/>
    <property type="project" value="TreeGrafter"/>
</dbReference>
<dbReference type="PANTHER" id="PTHR42776:SF27">
    <property type="entry name" value="DIPEPTIDYL PEPTIDASE FAMILY MEMBER 6"/>
    <property type="match status" value="1"/>
</dbReference>
<dbReference type="SUPFAM" id="SSF69304">
    <property type="entry name" value="Tricorn protease N-terminal domain"/>
    <property type="match status" value="1"/>
</dbReference>